<comment type="caution">
    <text evidence="1">The sequence shown here is derived from an EMBL/GenBank/DDBJ whole genome shotgun (WGS) entry which is preliminary data.</text>
</comment>
<proteinExistence type="predicted"/>
<dbReference type="EMBL" id="RBNL01002561">
    <property type="protein sequence ID" value="RML69751.1"/>
    <property type="molecule type" value="Genomic_DNA"/>
</dbReference>
<gene>
    <name evidence="1" type="ORF">APX70_05949</name>
</gene>
<sequence length="51" mass="5735">MPVASSHLPSIVRQRLVTAMLPSSLSVYSASDWAHLRWKNIGRRAISYQVP</sequence>
<organism evidence="1 2">
    <name type="scientific">Pseudomonas syringae pv. maculicola</name>
    <dbReference type="NCBI Taxonomy" id="59511"/>
    <lineage>
        <taxon>Bacteria</taxon>
        <taxon>Pseudomonadati</taxon>
        <taxon>Pseudomonadota</taxon>
        <taxon>Gammaproteobacteria</taxon>
        <taxon>Pseudomonadales</taxon>
        <taxon>Pseudomonadaceae</taxon>
        <taxon>Pseudomonas</taxon>
    </lineage>
</organism>
<evidence type="ECO:0000313" key="1">
    <source>
        <dbReference type="EMBL" id="RML69751.1"/>
    </source>
</evidence>
<dbReference type="Proteomes" id="UP000282378">
    <property type="component" value="Unassembled WGS sequence"/>
</dbReference>
<evidence type="ECO:0000313" key="2">
    <source>
        <dbReference type="Proteomes" id="UP000282378"/>
    </source>
</evidence>
<name>A0A3M2Y1A5_PSEYM</name>
<accession>A0A3M2Y1A5</accession>
<reference evidence="1 2" key="1">
    <citation type="submission" date="2018-08" db="EMBL/GenBank/DDBJ databases">
        <title>Recombination of ecologically and evolutionarily significant loci maintains genetic cohesion in the Pseudomonas syringae species complex.</title>
        <authorList>
            <person name="Dillon M."/>
            <person name="Thakur S."/>
            <person name="Almeida R.N.D."/>
            <person name="Weir B.S."/>
            <person name="Guttman D.S."/>
        </authorList>
    </citation>
    <scope>NUCLEOTIDE SEQUENCE [LARGE SCALE GENOMIC DNA]</scope>
    <source>
        <strain evidence="1 2">88_10</strain>
    </source>
</reference>
<dbReference type="AlphaFoldDB" id="A0A3M2Y1A5"/>
<protein>
    <submittedName>
        <fullName evidence="1">Uncharacterized protein</fullName>
    </submittedName>
</protein>